<dbReference type="EC" id="4.4.1.1" evidence="5"/>
<dbReference type="SUPFAM" id="SSF53686">
    <property type="entry name" value="Tryptophan synthase beta subunit-like PLP-dependent enzymes"/>
    <property type="match status" value="1"/>
</dbReference>
<comment type="caution">
    <text evidence="8">The sequence shown here is derived from an EMBL/GenBank/DDBJ whole genome shotgun (WGS) entry which is preliminary data.</text>
</comment>
<dbReference type="PANTHER" id="PTHR10314">
    <property type="entry name" value="CYSTATHIONINE BETA-SYNTHASE"/>
    <property type="match status" value="1"/>
</dbReference>
<sequence>MIRRDWVSSAVARIEADFNRSADTHLIPFAMPAYPGIHVYFKDESSHPTGSLKHRLARSLFLYALANGWLHAGSTVIEASSGSTAVSEAYFARLLGLPFIAVMPKHTSPEKIAAIEFYGGSCHLVDDAGSIDAQARELARTTGGHFMDQFTYAERATDWRANNNIAESIFRQMALEPHPEPAWIVCGAGTGGTAATLGRYLRYRCHETRTLCVDPEHSAFFDHYAASCGAGLASAGCAGTSRIEGIGRPRPEPSFIPTCIDAMAKVPDALSLAAMRHVSQRLGRRVGGSTGTNFVGVLRCAWALHAAGQGGSIVTILCDGGERYGHSYYNPDWYARHGIDTDAADATLARALQGEAIDIPLVQADGTRFDGPTAPAFGRERDGAFPRSPT</sequence>
<dbReference type="Proteomes" id="UP001501083">
    <property type="component" value="Unassembled WGS sequence"/>
</dbReference>
<accession>A0ABP9L6V0</accession>
<feature type="domain" description="Tryptophan synthase beta chain-like PALP" evidence="7">
    <location>
        <begin position="34"/>
        <end position="319"/>
    </location>
</feature>
<comment type="catalytic activity">
    <reaction evidence="4">
        <text>O-acetyl-L-serine + hydrogen sulfide = L-cysteine + acetate</text>
        <dbReference type="Rhea" id="RHEA:14829"/>
        <dbReference type="ChEBI" id="CHEBI:29919"/>
        <dbReference type="ChEBI" id="CHEBI:30089"/>
        <dbReference type="ChEBI" id="CHEBI:35235"/>
        <dbReference type="ChEBI" id="CHEBI:58340"/>
        <dbReference type="EC" id="2.5.1.47"/>
    </reaction>
</comment>
<comment type="cofactor">
    <cofactor evidence="1 5">
        <name>pyridoxal 5'-phosphate</name>
        <dbReference type="ChEBI" id="CHEBI:597326"/>
    </cofactor>
</comment>
<evidence type="ECO:0000256" key="3">
    <source>
        <dbReference type="ARBA" id="ARBA00022898"/>
    </source>
</evidence>
<comment type="function">
    <text evidence="5">A cysteine desulfhydrase that generates hydrogen sulfide, H(2)S. The H(2)S produced by this enzyme may modulate central metabolism.</text>
</comment>
<feature type="modified residue" description="N6-(pyridoxal phosphate)lysine" evidence="5">
    <location>
        <position position="53"/>
    </location>
</feature>
<evidence type="ECO:0000313" key="8">
    <source>
        <dbReference type="EMBL" id="GAA5070149.1"/>
    </source>
</evidence>
<evidence type="ECO:0000256" key="5">
    <source>
        <dbReference type="HAMAP-Rule" id="MF_00868"/>
    </source>
</evidence>
<dbReference type="InterPro" id="IPR047586">
    <property type="entry name" value="Cds1"/>
</dbReference>
<feature type="region of interest" description="Disordered" evidence="6">
    <location>
        <begin position="371"/>
        <end position="390"/>
    </location>
</feature>
<evidence type="ECO:0000256" key="6">
    <source>
        <dbReference type="SAM" id="MobiDB-lite"/>
    </source>
</evidence>
<keyword evidence="3 5" id="KW-0663">Pyridoxal phosphate</keyword>
<proteinExistence type="inferred from homology"/>
<dbReference type="InterPro" id="IPR001926">
    <property type="entry name" value="TrpB-like_PALP"/>
</dbReference>
<keyword evidence="9" id="KW-1185">Reference proteome</keyword>
<dbReference type="Pfam" id="PF00291">
    <property type="entry name" value="PALP"/>
    <property type="match status" value="1"/>
</dbReference>
<comment type="pathway">
    <text evidence="2">Amino-acid biosynthesis; L-cysteine biosynthesis; L-cysteine from L-serine: step 2/2.</text>
</comment>
<name>A0ABP9L6V0_9GAMM</name>
<evidence type="ECO:0000256" key="2">
    <source>
        <dbReference type="ARBA" id="ARBA00004962"/>
    </source>
</evidence>
<organism evidence="8 9">
    <name type="scientific">Lysobacter panacisoli</name>
    <dbReference type="NCBI Taxonomy" id="1255263"/>
    <lineage>
        <taxon>Bacteria</taxon>
        <taxon>Pseudomonadati</taxon>
        <taxon>Pseudomonadota</taxon>
        <taxon>Gammaproteobacteria</taxon>
        <taxon>Lysobacterales</taxon>
        <taxon>Lysobacteraceae</taxon>
        <taxon>Lysobacter</taxon>
    </lineage>
</organism>
<dbReference type="RefSeq" id="WP_158982711.1">
    <property type="nucleotide sequence ID" value="NZ_BAABKY010000001.1"/>
</dbReference>
<dbReference type="InterPro" id="IPR050214">
    <property type="entry name" value="Cys_Synth/Cystath_Beta-Synth"/>
</dbReference>
<protein>
    <recommendedName>
        <fullName evidence="5">L-cysteine desulfhydrase Cds1</fullName>
        <ecNumber evidence="5">4.4.1.1</ecNumber>
    </recommendedName>
</protein>
<comment type="catalytic activity">
    <reaction evidence="5">
        <text>L-cysteine + H2O = hydrogen sulfide + pyruvate + NH4(+) + H(+)</text>
        <dbReference type="Rhea" id="RHEA:24931"/>
        <dbReference type="ChEBI" id="CHEBI:15361"/>
        <dbReference type="ChEBI" id="CHEBI:15377"/>
        <dbReference type="ChEBI" id="CHEBI:15378"/>
        <dbReference type="ChEBI" id="CHEBI:28938"/>
        <dbReference type="ChEBI" id="CHEBI:29919"/>
        <dbReference type="ChEBI" id="CHEBI:35235"/>
        <dbReference type="EC" id="4.4.1.1"/>
    </reaction>
</comment>
<evidence type="ECO:0000256" key="1">
    <source>
        <dbReference type="ARBA" id="ARBA00001933"/>
    </source>
</evidence>
<dbReference type="HAMAP" id="MF_00868">
    <property type="entry name" value="Cds1"/>
    <property type="match status" value="1"/>
</dbReference>
<dbReference type="InterPro" id="IPR036052">
    <property type="entry name" value="TrpB-like_PALP_sf"/>
</dbReference>
<reference evidence="9" key="1">
    <citation type="journal article" date="2019" name="Int. J. Syst. Evol. Microbiol.">
        <title>The Global Catalogue of Microorganisms (GCM) 10K type strain sequencing project: providing services to taxonomists for standard genome sequencing and annotation.</title>
        <authorList>
            <consortium name="The Broad Institute Genomics Platform"/>
            <consortium name="The Broad Institute Genome Sequencing Center for Infectious Disease"/>
            <person name="Wu L."/>
            <person name="Ma J."/>
        </authorList>
    </citation>
    <scope>NUCLEOTIDE SEQUENCE [LARGE SCALE GENOMIC DNA]</scope>
    <source>
        <strain evidence="9">JCM 19212</strain>
    </source>
</reference>
<evidence type="ECO:0000259" key="7">
    <source>
        <dbReference type="Pfam" id="PF00291"/>
    </source>
</evidence>
<dbReference type="EMBL" id="BAABKY010000001">
    <property type="protein sequence ID" value="GAA5070149.1"/>
    <property type="molecule type" value="Genomic_DNA"/>
</dbReference>
<keyword evidence="5" id="KW-0456">Lyase</keyword>
<dbReference type="Gene3D" id="3.40.50.1100">
    <property type="match status" value="2"/>
</dbReference>
<gene>
    <name evidence="5" type="primary">cds1</name>
    <name evidence="8" type="ORF">GCM10025759_07830</name>
</gene>
<evidence type="ECO:0000256" key="4">
    <source>
        <dbReference type="ARBA" id="ARBA00047931"/>
    </source>
</evidence>
<evidence type="ECO:0000313" key="9">
    <source>
        <dbReference type="Proteomes" id="UP001501083"/>
    </source>
</evidence>
<keyword evidence="5" id="KW-0963">Cytoplasm</keyword>
<comment type="similarity">
    <text evidence="5">Belongs to the cysteine synthase/cystathionine beta-synthase family. Cds1 subfamily.</text>
</comment>